<protein>
    <submittedName>
        <fullName evidence="6">(Atlantic silverside) hypothetical protein</fullName>
    </submittedName>
</protein>
<dbReference type="InterPro" id="IPR000873">
    <property type="entry name" value="AMP-dep_synth/lig_dom"/>
</dbReference>
<dbReference type="InterPro" id="IPR015943">
    <property type="entry name" value="WD40/YVTN_repeat-like_dom_sf"/>
</dbReference>
<dbReference type="EMBL" id="CAJRST010000002">
    <property type="protein sequence ID" value="CAG5862382.1"/>
    <property type="molecule type" value="Genomic_DNA"/>
</dbReference>
<dbReference type="PANTHER" id="PTHR44394">
    <property type="entry name" value="BETA-ALANINE-ACTIVATING ENZYME"/>
    <property type="match status" value="1"/>
</dbReference>
<feature type="domain" description="Pyrrolo-quinoline quinone repeat" evidence="5">
    <location>
        <begin position="782"/>
        <end position="1147"/>
    </location>
</feature>
<gene>
    <name evidence="6" type="ORF">MMEN_LOCUS1172</name>
</gene>
<dbReference type="InterPro" id="IPR002372">
    <property type="entry name" value="PQQ_rpt_dom"/>
</dbReference>
<dbReference type="Gene3D" id="2.130.10.10">
    <property type="entry name" value="YVTN repeat-like/Quinoprotein amine dehydrogenase"/>
    <property type="match status" value="2"/>
</dbReference>
<dbReference type="PROSITE" id="PS00455">
    <property type="entry name" value="AMP_BINDING"/>
    <property type="match status" value="1"/>
</dbReference>
<dbReference type="PROSITE" id="PS00012">
    <property type="entry name" value="PHOSPHOPANTETHEINE"/>
    <property type="match status" value="1"/>
</dbReference>
<dbReference type="InterPro" id="IPR042099">
    <property type="entry name" value="ANL_N_sf"/>
</dbReference>
<keyword evidence="2" id="KW-0443">Lipid metabolism</keyword>
<dbReference type="GO" id="GO:0006629">
    <property type="term" value="P:lipid metabolic process"/>
    <property type="evidence" value="ECO:0007669"/>
    <property type="project" value="UniProtKB-KW"/>
</dbReference>
<dbReference type="InterPro" id="IPR052091">
    <property type="entry name" value="Beta-ala_Activ/Resist"/>
</dbReference>
<dbReference type="SMART" id="SM00564">
    <property type="entry name" value="PQQ"/>
    <property type="match status" value="7"/>
</dbReference>
<feature type="region of interest" description="Disordered" evidence="3">
    <location>
        <begin position="509"/>
        <end position="539"/>
    </location>
</feature>
<dbReference type="InterPro" id="IPR020845">
    <property type="entry name" value="AMP-binding_CS"/>
</dbReference>
<feature type="region of interest" description="Disordered" evidence="3">
    <location>
        <begin position="703"/>
        <end position="734"/>
    </location>
</feature>
<dbReference type="SUPFAM" id="SSF56801">
    <property type="entry name" value="Acetyl-CoA synthetase-like"/>
    <property type="match status" value="1"/>
</dbReference>
<dbReference type="InterPro" id="IPR011047">
    <property type="entry name" value="Quinoprotein_ADH-like_sf"/>
</dbReference>
<evidence type="ECO:0000259" key="4">
    <source>
        <dbReference type="Pfam" id="PF00501"/>
    </source>
</evidence>
<organism evidence="6 7">
    <name type="scientific">Menidia menidia</name>
    <name type="common">Atlantic silverside</name>
    <dbReference type="NCBI Taxonomy" id="238744"/>
    <lineage>
        <taxon>Eukaryota</taxon>
        <taxon>Metazoa</taxon>
        <taxon>Chordata</taxon>
        <taxon>Craniata</taxon>
        <taxon>Vertebrata</taxon>
        <taxon>Euteleostomi</taxon>
        <taxon>Actinopterygii</taxon>
        <taxon>Neopterygii</taxon>
        <taxon>Teleostei</taxon>
        <taxon>Neoteleostei</taxon>
        <taxon>Acanthomorphata</taxon>
        <taxon>Ovalentaria</taxon>
        <taxon>Atherinomorphae</taxon>
        <taxon>Atheriniformes</taxon>
        <taxon>Atherinopsidae</taxon>
        <taxon>Menidiinae</taxon>
        <taxon>Menidia</taxon>
    </lineage>
</organism>
<feature type="domain" description="AMP-dependent synthetase/ligase" evidence="4">
    <location>
        <begin position="12"/>
        <end position="406"/>
    </location>
</feature>
<dbReference type="AlphaFoldDB" id="A0A8S4AKG2"/>
<proteinExistence type="inferred from homology"/>
<dbReference type="InterPro" id="IPR006162">
    <property type="entry name" value="Ppantetheine_attach_site"/>
</dbReference>
<comment type="caution">
    <text evidence="6">The sequence shown here is derived from an EMBL/GenBank/DDBJ whole genome shotgun (WGS) entry which is preliminary data.</text>
</comment>
<evidence type="ECO:0000313" key="7">
    <source>
        <dbReference type="Proteomes" id="UP000677803"/>
    </source>
</evidence>
<evidence type="ECO:0000259" key="5">
    <source>
        <dbReference type="Pfam" id="PF13570"/>
    </source>
</evidence>
<accession>A0A8S4AKG2</accession>
<dbReference type="Gene3D" id="2.40.10.480">
    <property type="match status" value="1"/>
</dbReference>
<keyword evidence="7" id="KW-1185">Reference proteome</keyword>
<dbReference type="SUPFAM" id="SSF50998">
    <property type="entry name" value="Quinoprotein alcohol dehydrogenase-like"/>
    <property type="match status" value="1"/>
</dbReference>
<dbReference type="GO" id="GO:0043041">
    <property type="term" value="P:amino acid activation for nonribosomal peptide biosynthetic process"/>
    <property type="evidence" value="ECO:0007669"/>
    <property type="project" value="TreeGrafter"/>
</dbReference>
<dbReference type="Gene3D" id="3.40.50.12780">
    <property type="entry name" value="N-terminal domain of ligase-like"/>
    <property type="match status" value="1"/>
</dbReference>
<dbReference type="Pfam" id="PF00501">
    <property type="entry name" value="AMP-binding"/>
    <property type="match status" value="1"/>
</dbReference>
<name>A0A8S4AKG2_9TELE</name>
<dbReference type="InterPro" id="IPR018391">
    <property type="entry name" value="PQQ_b-propeller_rpt"/>
</dbReference>
<evidence type="ECO:0000256" key="2">
    <source>
        <dbReference type="ARBA" id="ARBA00023098"/>
    </source>
</evidence>
<reference evidence="6" key="1">
    <citation type="submission" date="2021-05" db="EMBL/GenBank/DDBJ databases">
        <authorList>
            <person name="Tigano A."/>
        </authorList>
    </citation>
    <scope>NUCLEOTIDE SEQUENCE</scope>
</reference>
<dbReference type="InterPro" id="IPR045851">
    <property type="entry name" value="AMP-bd_C_sf"/>
</dbReference>
<evidence type="ECO:0000256" key="1">
    <source>
        <dbReference type="ARBA" id="ARBA00006432"/>
    </source>
</evidence>
<feature type="compositionally biased region" description="Low complexity" evidence="3">
    <location>
        <begin position="509"/>
        <end position="524"/>
    </location>
</feature>
<dbReference type="Gene3D" id="3.30.300.30">
    <property type="match status" value="1"/>
</dbReference>
<dbReference type="Proteomes" id="UP000677803">
    <property type="component" value="Unassembled WGS sequence"/>
</dbReference>
<sequence>MAGRTLQELVAAAAALHADRAAVTYDSGSPSEGPSSLSYRELAELSGKLSRALLKSCCPLAVGLYVSDDLLVPVWILGILQCAAAYVPLDPEAPGRLSAGVISQSGLKYCAVKTELLQKFQADLIKHVSVEVRAEWPEFKLTLTRLGPPLAEAECSGAETQNGAAACASISDRALAYVLHTSGTTGPPKTVRVPHQCIIPNILDLRSLFEMSADDVVFLASPLTFDPSVVDIFLALSSGAQLLMVPAIVKKIPGRLARVLFTDHKTTVLQVTPSLLLSFGERLLKRAVLSSGSPLRVLALGGEACPLPAQLSGWRQEGNRTRVYNIYGVTEVSCWACCYRIPDALLRTPNPYASGKNAATKPCRLLPRTVPSVPLGAPLMDTKLEVRDEQGRAVSEGEGQLFIGGEDRVCLLDGEESVSPGTMRATGDWVSLQEGRLYYRGRRDREIKRNGKRLNLDSLQTILFVSSTENPMKLILTLPEVEACAVTLHQGARLLAFVVASPAGEQTAAASASPSVRPPAGRSGPAPPEGPGPATADGDGVRRMIRTQLALLLPSHCVPDALVLVPALPLTPHGKADTRALIRIYQTQRERLEAAKGDPSNAEQTLRGLWQVFSTSDDQSGMVFCGSELKKPLTEALFGQDALGLAADAAFDEHSNFLLCGGDSLKALRLREDILAATAVTPHGLLEAILDGSFSDVLHHLTRTPRDQMVDPPAGEGRKRGAGPSNASPLAKREHRVEMRAVTVLRRAGQVTGTHAGRPERPEGCGSTEAGLGLTVSWSSDTGRCVDASPMIVIQHGAEGGPDGATATAFIGSHSHRFQALDLLTGTIRWERVLGGRIEASAAVSHCGTLVVVGCYDGCVYFLCVDSGQTRWAFSTGDAVKSSPAVDPLTGLVVAGSHDGHVYALDPQARRCVWRRHCGGGAVFSSPCVRPVQRRLYAASLGGRLLCLHLVSGRRPAGGPPVSERSPKSERKAASPRQDSGEELWSYRRGVPFFSSPSCSGGGVVIGSVDGNICCVSDTGKLLWQFSTEGPVFSSPCLLPGQQRLLCGSHDGRLYCLDCSDGSLIWTFATTGKVYSSPCALDGSALGRTGALAGLASTDGTVWILDARDGKQLASLALPGELFSSPVIWERSLVIGCRNDYVYSLNLTVG</sequence>
<evidence type="ECO:0000256" key="3">
    <source>
        <dbReference type="SAM" id="MobiDB-lite"/>
    </source>
</evidence>
<feature type="region of interest" description="Disordered" evidence="3">
    <location>
        <begin position="955"/>
        <end position="982"/>
    </location>
</feature>
<dbReference type="OrthoDB" id="408177at2759"/>
<comment type="similarity">
    <text evidence="1">Belongs to the ATP-dependent AMP-binding enzyme family.</text>
</comment>
<evidence type="ECO:0000313" key="6">
    <source>
        <dbReference type="EMBL" id="CAG5862382.1"/>
    </source>
</evidence>
<dbReference type="PANTHER" id="PTHR44394:SF1">
    <property type="entry name" value="BETA-ALANINE-ACTIVATING ENZYME"/>
    <property type="match status" value="1"/>
</dbReference>
<dbReference type="Pfam" id="PF13570">
    <property type="entry name" value="Beta-prop_ACSF4"/>
    <property type="match status" value="1"/>
</dbReference>